<dbReference type="Proteomes" id="UP000278288">
    <property type="component" value="Chromosome"/>
</dbReference>
<evidence type="ECO:0000313" key="3">
    <source>
        <dbReference type="Proteomes" id="UP000278288"/>
    </source>
</evidence>
<keyword evidence="1" id="KW-1133">Transmembrane helix</keyword>
<feature type="transmembrane region" description="Helical" evidence="1">
    <location>
        <begin position="20"/>
        <end position="37"/>
    </location>
</feature>
<reference evidence="2 3" key="1">
    <citation type="submission" date="2018-11" db="EMBL/GenBank/DDBJ databases">
        <title>Proposal to divide the Flavobacteriaceae and reorganize its genera based on Amino Acid Identity values calculated from whole genome sequences.</title>
        <authorList>
            <person name="Nicholson A.C."/>
            <person name="Gulvik C.A."/>
            <person name="Whitney A.M."/>
            <person name="Humrighouse B.W."/>
            <person name="Bell M."/>
            <person name="Holmes B."/>
            <person name="Steigerwalt A.G."/>
            <person name="Villarma A."/>
            <person name="Sheth M."/>
            <person name="Batra D."/>
            <person name="Pryor J."/>
            <person name="Bernardet J.-F."/>
            <person name="Hugo C."/>
            <person name="Kampfer P."/>
            <person name="Newman J."/>
            <person name="McQuiston J.R."/>
        </authorList>
    </citation>
    <scope>NUCLEOTIDE SEQUENCE [LARGE SCALE GENOMIC DNA]</scope>
    <source>
        <strain evidence="2 3">G0041</strain>
    </source>
</reference>
<protein>
    <submittedName>
        <fullName evidence="2">Uncharacterized protein</fullName>
    </submittedName>
</protein>
<proteinExistence type="predicted"/>
<dbReference type="AlphaFoldDB" id="A0AAD1DQP8"/>
<organism evidence="2 3">
    <name type="scientific">Chryseobacterium nakagawai</name>
    <dbReference type="NCBI Taxonomy" id="1241982"/>
    <lineage>
        <taxon>Bacteria</taxon>
        <taxon>Pseudomonadati</taxon>
        <taxon>Bacteroidota</taxon>
        <taxon>Flavobacteriia</taxon>
        <taxon>Flavobacteriales</taxon>
        <taxon>Weeksellaceae</taxon>
        <taxon>Chryseobacterium group</taxon>
        <taxon>Chryseobacterium</taxon>
    </lineage>
</organism>
<accession>A0AAD1DQP8</accession>
<dbReference type="EMBL" id="CP033923">
    <property type="protein sequence ID" value="AZA90993.1"/>
    <property type="molecule type" value="Genomic_DNA"/>
</dbReference>
<sequence>MQRPTFNYLMIFLNNYSENQNIIYIFHIFIIVIKQNFNMKNLKKFIKTDLKKITAGNAPCCEPWGRCPDGYKQCQEWGACVPKSVNCGG</sequence>
<evidence type="ECO:0000256" key="1">
    <source>
        <dbReference type="SAM" id="Phobius"/>
    </source>
</evidence>
<evidence type="ECO:0000313" key="2">
    <source>
        <dbReference type="EMBL" id="AZA90993.1"/>
    </source>
</evidence>
<keyword evidence="3" id="KW-1185">Reference proteome</keyword>
<gene>
    <name evidence="2" type="ORF">EG343_10290</name>
</gene>
<keyword evidence="1" id="KW-0472">Membrane</keyword>
<dbReference type="KEGG" id="cnk:EG343_10290"/>
<keyword evidence="1" id="KW-0812">Transmembrane</keyword>
<name>A0AAD1DQP8_CHRNA</name>